<feature type="compositionally biased region" description="Basic and acidic residues" evidence="3">
    <location>
        <begin position="22"/>
        <end position="38"/>
    </location>
</feature>
<dbReference type="Proteomes" id="UP000027586">
    <property type="component" value="Unassembled WGS sequence"/>
</dbReference>
<keyword evidence="2" id="KW-0862">Zinc</keyword>
<dbReference type="Gene3D" id="2.40.70.10">
    <property type="entry name" value="Acid Proteases"/>
    <property type="match status" value="1"/>
</dbReference>
<evidence type="ECO:0000256" key="1">
    <source>
        <dbReference type="ARBA" id="ARBA00022750"/>
    </source>
</evidence>
<evidence type="ECO:0000259" key="4">
    <source>
        <dbReference type="PROSITE" id="PS50158"/>
    </source>
</evidence>
<dbReference type="CDD" id="cd00303">
    <property type="entry name" value="retropepsin_like"/>
    <property type="match status" value="1"/>
</dbReference>
<dbReference type="SMART" id="SM00343">
    <property type="entry name" value="ZnF_C2HC"/>
    <property type="match status" value="1"/>
</dbReference>
<evidence type="ECO:0000313" key="5">
    <source>
        <dbReference type="EMBL" id="CDH61069.1"/>
    </source>
</evidence>
<feature type="region of interest" description="Disordered" evidence="3">
    <location>
        <begin position="331"/>
        <end position="356"/>
    </location>
</feature>
<dbReference type="PANTHER" id="PTHR15503">
    <property type="entry name" value="LDOC1 RELATED"/>
    <property type="match status" value="1"/>
</dbReference>
<organism evidence="5 6">
    <name type="scientific">Lichtheimia corymbifera JMRC:FSU:9682</name>
    <dbReference type="NCBI Taxonomy" id="1263082"/>
    <lineage>
        <taxon>Eukaryota</taxon>
        <taxon>Fungi</taxon>
        <taxon>Fungi incertae sedis</taxon>
        <taxon>Mucoromycota</taxon>
        <taxon>Mucoromycotina</taxon>
        <taxon>Mucoromycetes</taxon>
        <taxon>Mucorales</taxon>
        <taxon>Lichtheimiaceae</taxon>
        <taxon>Lichtheimia</taxon>
    </lineage>
</organism>
<dbReference type="GO" id="GO:0008270">
    <property type="term" value="F:zinc ion binding"/>
    <property type="evidence" value="ECO:0007669"/>
    <property type="project" value="UniProtKB-KW"/>
</dbReference>
<dbReference type="GO" id="GO:0006508">
    <property type="term" value="P:proteolysis"/>
    <property type="evidence" value="ECO:0007669"/>
    <property type="project" value="InterPro"/>
</dbReference>
<evidence type="ECO:0000256" key="3">
    <source>
        <dbReference type="SAM" id="MobiDB-lite"/>
    </source>
</evidence>
<keyword evidence="1" id="KW-0645">Protease</keyword>
<dbReference type="SUPFAM" id="SSF57756">
    <property type="entry name" value="Retrovirus zinc finger-like domains"/>
    <property type="match status" value="1"/>
</dbReference>
<dbReference type="InterPro" id="IPR001878">
    <property type="entry name" value="Znf_CCHC"/>
</dbReference>
<comment type="caution">
    <text evidence="5">The sequence shown here is derived from an EMBL/GenBank/DDBJ whole genome shotgun (WGS) entry which is preliminary data.</text>
</comment>
<protein>
    <recommendedName>
        <fullName evidence="4">CCHC-type domain-containing protein</fullName>
    </recommendedName>
</protein>
<dbReference type="InterPro" id="IPR036875">
    <property type="entry name" value="Znf_CCHC_sf"/>
</dbReference>
<dbReference type="OrthoDB" id="2289614at2759"/>
<keyword evidence="6" id="KW-1185">Reference proteome</keyword>
<evidence type="ECO:0000256" key="2">
    <source>
        <dbReference type="PROSITE-ProRule" id="PRU00047"/>
    </source>
</evidence>
<dbReference type="InterPro" id="IPR032567">
    <property type="entry name" value="RTL1-rel"/>
</dbReference>
<feature type="compositionally biased region" description="Polar residues" evidence="3">
    <location>
        <begin position="77"/>
        <end position="87"/>
    </location>
</feature>
<feature type="region of interest" description="Disordered" evidence="3">
    <location>
        <begin position="1"/>
        <end position="58"/>
    </location>
</feature>
<evidence type="ECO:0000313" key="6">
    <source>
        <dbReference type="Proteomes" id="UP000027586"/>
    </source>
</evidence>
<feature type="compositionally biased region" description="Basic and acidic residues" evidence="3">
    <location>
        <begin position="90"/>
        <end position="101"/>
    </location>
</feature>
<dbReference type="Pfam" id="PF00098">
    <property type="entry name" value="zf-CCHC"/>
    <property type="match status" value="1"/>
</dbReference>
<dbReference type="EMBL" id="CBTN010000129">
    <property type="protein sequence ID" value="CDH61069.1"/>
    <property type="molecule type" value="Genomic_DNA"/>
</dbReference>
<dbReference type="Pfam" id="PF03732">
    <property type="entry name" value="Retrotrans_gag"/>
    <property type="match status" value="1"/>
</dbReference>
<dbReference type="Gene3D" id="4.10.60.10">
    <property type="entry name" value="Zinc finger, CCHC-type"/>
    <property type="match status" value="1"/>
</dbReference>
<dbReference type="PANTHER" id="PTHR15503:SF22">
    <property type="entry name" value="TRANSPOSON TY3-I GAG POLYPROTEIN"/>
    <property type="match status" value="1"/>
</dbReference>
<dbReference type="PROSITE" id="PS50158">
    <property type="entry name" value="ZF_CCHC"/>
    <property type="match status" value="1"/>
</dbReference>
<keyword evidence="2" id="KW-0479">Metal-binding</keyword>
<keyword evidence="2" id="KW-0863">Zinc-finger</keyword>
<reference evidence="5" key="1">
    <citation type="submission" date="2013-08" db="EMBL/GenBank/DDBJ databases">
        <title>Gene expansion shapes genome architecture in the human pathogen Lichtheimia corymbifera: an evolutionary genomics analysis in the ancient terrestrial Mucorales (Mucoromycotina).</title>
        <authorList>
            <person name="Schwartze V.U."/>
            <person name="Winter S."/>
            <person name="Shelest E."/>
            <person name="Marcet-Houben M."/>
            <person name="Horn F."/>
            <person name="Wehner S."/>
            <person name="Hoffmann K."/>
            <person name="Riege K."/>
            <person name="Sammeth M."/>
            <person name="Nowrousian M."/>
            <person name="Valiante V."/>
            <person name="Linde J."/>
            <person name="Jacobsen I.D."/>
            <person name="Marz M."/>
            <person name="Brakhage A.A."/>
            <person name="Gabaldon T."/>
            <person name="Bocker S."/>
            <person name="Voigt K."/>
        </authorList>
    </citation>
    <scope>NUCLEOTIDE SEQUENCE [LARGE SCALE GENOMIC DNA]</scope>
    <source>
        <strain evidence="5">FSU 9682</strain>
    </source>
</reference>
<name>A0A068SFM0_9FUNG</name>
<dbReference type="STRING" id="1263082.A0A068SFM0"/>
<dbReference type="VEuPathDB" id="FungiDB:LCOR_11844.1"/>
<dbReference type="InterPro" id="IPR005162">
    <property type="entry name" value="Retrotrans_gag_dom"/>
</dbReference>
<feature type="domain" description="CCHC-type" evidence="4">
    <location>
        <begin position="317"/>
        <end position="332"/>
    </location>
</feature>
<feature type="region of interest" description="Disordered" evidence="3">
    <location>
        <begin position="77"/>
        <end position="102"/>
    </location>
</feature>
<feature type="compositionally biased region" description="Polar residues" evidence="3">
    <location>
        <begin position="347"/>
        <end position="356"/>
    </location>
</feature>
<dbReference type="GO" id="GO:0003676">
    <property type="term" value="F:nucleic acid binding"/>
    <property type="evidence" value="ECO:0007669"/>
    <property type="project" value="InterPro"/>
</dbReference>
<dbReference type="InterPro" id="IPR021109">
    <property type="entry name" value="Peptidase_aspartic_dom_sf"/>
</dbReference>
<proteinExistence type="predicted"/>
<keyword evidence="1" id="KW-0378">Hydrolase</keyword>
<keyword evidence="1" id="KW-0064">Aspartyl protease</keyword>
<dbReference type="PROSITE" id="PS00141">
    <property type="entry name" value="ASP_PROTEASE"/>
    <property type="match status" value="1"/>
</dbReference>
<sequence length="500" mass="56786">MQSSDSQNNNPYKNNPSFQGYRVKDSDSEEEFTTREEPSFIEEPIAMEQGQGQAQRTPTVEEQMVMLMAGMQRLLQQQGNSNASSFTRPKLPEPDTYHGDRSPGAIESWIRTMERYLQLTSLDDHEWVPFAVMKLRDEAEEWWQQRSYRGSTISEWHDFRKEIITEFRPLNATQQARDKLAVWHQTGTVIDYVAQFRGVRIQIPTMTDEEALDRFTRGLQDDIRAHVVTRFPATSEEAQRMALAYESARNIHHELLSNTTLSRQDTRTPEYLRSDGVAPMDLDVIHNRPFQQSWRNNGVQPRYRSYRPTSNMHDKQCYNCSGMGHVARLCPSQPKSSSRGAGRGHQTESLHVVQQESQVPEATLIDLDDKEEDSQSVATSSIDHNVVSQDHAYIDTLYSIKETELPLYSIVCNGVVVSALIDSGATCSYVSSHLVMDQVRRKVLGRAVETAGGHTLSIDEQVTLVLDAAGYKHSIDAFVLDTKFDVTVPGKIVQVFCTFT</sequence>
<dbReference type="GO" id="GO:0004190">
    <property type="term" value="F:aspartic-type endopeptidase activity"/>
    <property type="evidence" value="ECO:0007669"/>
    <property type="project" value="UniProtKB-KW"/>
</dbReference>
<gene>
    <name evidence="5" type="ORF">LCOR_11844.1</name>
</gene>
<accession>A0A068SFM0</accession>
<feature type="compositionally biased region" description="Polar residues" evidence="3">
    <location>
        <begin position="1"/>
        <end position="18"/>
    </location>
</feature>
<dbReference type="InterPro" id="IPR001969">
    <property type="entry name" value="Aspartic_peptidase_AS"/>
</dbReference>
<dbReference type="AlphaFoldDB" id="A0A068SFM0"/>